<feature type="non-terminal residue" evidence="1">
    <location>
        <position position="129"/>
    </location>
</feature>
<name>A0A383B8I4_9ZZZZ</name>
<dbReference type="EMBL" id="UINC01197979">
    <property type="protein sequence ID" value="SVE15735.1"/>
    <property type="molecule type" value="Genomic_DNA"/>
</dbReference>
<evidence type="ECO:0000313" key="1">
    <source>
        <dbReference type="EMBL" id="SVE15735.1"/>
    </source>
</evidence>
<organism evidence="1">
    <name type="scientific">marine metagenome</name>
    <dbReference type="NCBI Taxonomy" id="408172"/>
    <lineage>
        <taxon>unclassified sequences</taxon>
        <taxon>metagenomes</taxon>
        <taxon>ecological metagenomes</taxon>
    </lineage>
</organism>
<sequence>MIRYLSVFGLSLGLLIWSCTDPNLIGLEVQPPSDGIVVSLTSLNNDLKLSTISEDSLRSDEVSTLLLGCINDPVFGINRGSFATQFMLPFNNLDIGNSDSLIVDSVVLGLSYSGNYGNNQTMNISVYEI</sequence>
<accession>A0A383B8I4</accession>
<proteinExistence type="predicted"/>
<dbReference type="InterPro" id="IPR025366">
    <property type="entry name" value="DUF4270"/>
</dbReference>
<feature type="non-terminal residue" evidence="1">
    <location>
        <position position="1"/>
    </location>
</feature>
<reference evidence="1" key="1">
    <citation type="submission" date="2018-05" db="EMBL/GenBank/DDBJ databases">
        <authorList>
            <person name="Lanie J.A."/>
            <person name="Ng W.-L."/>
            <person name="Kazmierczak K.M."/>
            <person name="Andrzejewski T.M."/>
            <person name="Davidsen T.M."/>
            <person name="Wayne K.J."/>
            <person name="Tettelin H."/>
            <person name="Glass J.I."/>
            <person name="Rusch D."/>
            <person name="Podicherti R."/>
            <person name="Tsui H.-C.T."/>
            <person name="Winkler M.E."/>
        </authorList>
    </citation>
    <scope>NUCLEOTIDE SEQUENCE</scope>
</reference>
<dbReference type="Pfam" id="PF14092">
    <property type="entry name" value="DUF4270"/>
    <property type="match status" value="1"/>
</dbReference>
<gene>
    <name evidence="1" type="ORF">METZ01_LOCUS468589</name>
</gene>
<protein>
    <submittedName>
        <fullName evidence="1">Uncharacterized protein</fullName>
    </submittedName>
</protein>
<dbReference type="AlphaFoldDB" id="A0A383B8I4"/>